<feature type="binding site" evidence="10">
    <location>
        <position position="115"/>
    </location>
    <ligand>
        <name>Fe cation</name>
        <dbReference type="ChEBI" id="CHEBI:24875"/>
        <label>1</label>
    </ligand>
</feature>
<dbReference type="PANTHER" id="PTHR23409:SF18">
    <property type="entry name" value="RIBONUCLEOSIDE-DIPHOSPHATE REDUCTASE SUBUNIT M2"/>
    <property type="match status" value="1"/>
</dbReference>
<dbReference type="Gene3D" id="1.10.620.20">
    <property type="entry name" value="Ribonucleotide Reductase, subunit A"/>
    <property type="match status" value="1"/>
</dbReference>
<dbReference type="GO" id="GO:0005971">
    <property type="term" value="C:ribonucleoside-diphosphate reductase complex"/>
    <property type="evidence" value="ECO:0007669"/>
    <property type="project" value="InterPro"/>
</dbReference>
<dbReference type="PIRSF" id="PIRSF000355">
    <property type="entry name" value="NrdB"/>
    <property type="match status" value="1"/>
</dbReference>
<evidence type="ECO:0000256" key="7">
    <source>
        <dbReference type="ARBA" id="ARBA00047754"/>
    </source>
</evidence>
<dbReference type="InterPro" id="IPR009078">
    <property type="entry name" value="Ferritin-like_SF"/>
</dbReference>
<proteinExistence type="inferred from homology"/>
<dbReference type="EC" id="1.17.4.1" evidence="8"/>
<dbReference type="GO" id="GO:0046872">
    <property type="term" value="F:metal ion binding"/>
    <property type="evidence" value="ECO:0007669"/>
    <property type="project" value="UniProtKB-KW"/>
</dbReference>
<evidence type="ECO:0000256" key="8">
    <source>
        <dbReference type="PIRNR" id="PIRNR000355"/>
    </source>
</evidence>
<feature type="binding site" evidence="10">
    <location>
        <position position="112"/>
    </location>
    <ligand>
        <name>Fe cation</name>
        <dbReference type="ChEBI" id="CHEBI:24875"/>
        <label>2</label>
    </ligand>
</feature>
<evidence type="ECO:0000256" key="3">
    <source>
        <dbReference type="ARBA" id="ARBA00022723"/>
    </source>
</evidence>
<dbReference type="UniPathway" id="UPA00326"/>
<comment type="catalytic activity">
    <reaction evidence="7 8">
        <text>a 2'-deoxyribonucleoside 5'-diphosphate + [thioredoxin]-disulfide + H2O = a ribonucleoside 5'-diphosphate + [thioredoxin]-dithiol</text>
        <dbReference type="Rhea" id="RHEA:23252"/>
        <dbReference type="Rhea" id="RHEA-COMP:10698"/>
        <dbReference type="Rhea" id="RHEA-COMP:10700"/>
        <dbReference type="ChEBI" id="CHEBI:15377"/>
        <dbReference type="ChEBI" id="CHEBI:29950"/>
        <dbReference type="ChEBI" id="CHEBI:50058"/>
        <dbReference type="ChEBI" id="CHEBI:57930"/>
        <dbReference type="ChEBI" id="CHEBI:73316"/>
        <dbReference type="EC" id="1.17.4.1"/>
    </reaction>
</comment>
<organism evidence="11 12">
    <name type="scientific">Mycolicibacterium fortuitum subsp. acetamidolyticum</name>
    <dbReference type="NCBI Taxonomy" id="144550"/>
    <lineage>
        <taxon>Bacteria</taxon>
        <taxon>Bacillati</taxon>
        <taxon>Actinomycetota</taxon>
        <taxon>Actinomycetes</taxon>
        <taxon>Mycobacteriales</taxon>
        <taxon>Mycobacteriaceae</taxon>
        <taxon>Mycolicibacterium</taxon>
    </lineage>
</organism>
<dbReference type="EMBL" id="BCSZ01000020">
    <property type="protein sequence ID" value="GAT01874.1"/>
    <property type="molecule type" value="Genomic_DNA"/>
</dbReference>
<evidence type="ECO:0000256" key="1">
    <source>
        <dbReference type="ARBA" id="ARBA00009303"/>
    </source>
</evidence>
<dbReference type="Proteomes" id="UP000069705">
    <property type="component" value="Unassembled WGS sequence"/>
</dbReference>
<protein>
    <recommendedName>
        <fullName evidence="8">Ribonucleoside-diphosphate reductase subunit beta</fullName>
        <ecNumber evidence="8">1.17.4.1</ecNumber>
    </recommendedName>
</protein>
<keyword evidence="6 8" id="KW-0215">Deoxyribonucleotide synthesis</keyword>
<name>A0A100WPX3_MYCFO</name>
<dbReference type="PANTHER" id="PTHR23409">
    <property type="entry name" value="RIBONUCLEOSIDE-DIPHOSPHATE REDUCTASE SMALL CHAIN"/>
    <property type="match status" value="1"/>
</dbReference>
<dbReference type="InterPro" id="IPR026494">
    <property type="entry name" value="RNR_NrdF-like"/>
</dbReference>
<dbReference type="InterPro" id="IPR030475">
    <property type="entry name" value="RNR_small_AS"/>
</dbReference>
<evidence type="ECO:0000256" key="10">
    <source>
        <dbReference type="PIRSR" id="PIRSR000355-2"/>
    </source>
</evidence>
<evidence type="ECO:0000256" key="4">
    <source>
        <dbReference type="ARBA" id="ARBA00023002"/>
    </source>
</evidence>
<comment type="caution">
    <text evidence="11">The sequence shown here is derived from an EMBL/GenBank/DDBJ whole genome shotgun (WGS) entry which is preliminary data.</text>
</comment>
<evidence type="ECO:0000256" key="2">
    <source>
        <dbReference type="ARBA" id="ARBA00011209"/>
    </source>
</evidence>
<dbReference type="NCBIfam" id="TIGR04171">
    <property type="entry name" value="RNR_1b_NrdF"/>
    <property type="match status" value="1"/>
</dbReference>
<dbReference type="CDD" id="cd01049">
    <property type="entry name" value="RNRR2"/>
    <property type="match status" value="1"/>
</dbReference>
<evidence type="ECO:0000313" key="11">
    <source>
        <dbReference type="EMBL" id="GAT01874.1"/>
    </source>
</evidence>
<reference evidence="11 12" key="1">
    <citation type="journal article" date="2016" name="Genome Announc.">
        <title>Draft Genome Sequences of Five Rapidly Growing Mycobacterium Species, M. thermoresistibile, M. fortuitum subsp. acetamidolyticum, M. canariasense, M. brisbanense, and M. novocastrense.</title>
        <authorList>
            <person name="Katahira K."/>
            <person name="Ogura Y."/>
            <person name="Gotoh Y."/>
            <person name="Hayashi T."/>
        </authorList>
    </citation>
    <scope>NUCLEOTIDE SEQUENCE [LARGE SCALE GENOMIC DNA]</scope>
    <source>
        <strain evidence="11 12">JCM6368</strain>
    </source>
</reference>
<keyword evidence="4 8" id="KW-0560">Oxidoreductase</keyword>
<dbReference type="InterPro" id="IPR033909">
    <property type="entry name" value="RNR_small"/>
</dbReference>
<evidence type="ECO:0000256" key="5">
    <source>
        <dbReference type="ARBA" id="ARBA00023004"/>
    </source>
</evidence>
<sequence>MTETMTMTESGAEVAQPAPLEAINWNAVTDSKDIDVWNRLTANFWLPEKVPLSNDLPSWATLSPAQQQLTVRVFTGLTLLDTMQGTVGCIEMLADSQTPHEEAVYTNMAFMESVHAKSYSSIFSTLCSTREITDAFAWSRTNTFLQRKARIIHDYYRGQDALKKKISSVMLESFMFYSGFYLPLHWAAHSILPNTADIIRLIIRDEAVHGHYIGYKFQRVYHTETPARQQDLRDFAYDMLTELYDNETDYAHDLYDPLDMAGPVLPYMRYNANKALANLGFEPLFTREDSQVPAEILSALDPGAAENHDFFSGSGNAYVIGTAVNTTDDDWTW</sequence>
<dbReference type="InterPro" id="IPR012348">
    <property type="entry name" value="RNR-like"/>
</dbReference>
<feature type="binding site" evidence="10">
    <location>
        <position position="81"/>
    </location>
    <ligand>
        <name>Fe cation</name>
        <dbReference type="ChEBI" id="CHEBI:24875"/>
        <label>1</label>
    </ligand>
</feature>
<dbReference type="InterPro" id="IPR000358">
    <property type="entry name" value="RNR_small_fam"/>
</dbReference>
<comment type="function">
    <text evidence="8">Provides the precursors necessary for DNA synthesis. Catalyzes the biosynthesis of deoxyribonucleotides from the corresponding ribonucleotides.</text>
</comment>
<reference evidence="12" key="2">
    <citation type="submission" date="2016-02" db="EMBL/GenBank/DDBJ databases">
        <title>Draft genome sequence of five rapidly growing Mycobacterium species.</title>
        <authorList>
            <person name="Katahira K."/>
            <person name="Gotou Y."/>
            <person name="Iida K."/>
            <person name="Ogura Y."/>
            <person name="Hayashi T."/>
        </authorList>
    </citation>
    <scope>NUCLEOTIDE SEQUENCE [LARGE SCALE GENOMIC DNA]</scope>
    <source>
        <strain evidence="12">JCM6368</strain>
    </source>
</reference>
<keyword evidence="3 8" id="KW-0479">Metal-binding</keyword>
<dbReference type="AlphaFoldDB" id="A0A100WPX3"/>
<dbReference type="RefSeq" id="WP_061263181.1">
    <property type="nucleotide sequence ID" value="NZ_BCSZ01000020.1"/>
</dbReference>
<comment type="similarity">
    <text evidence="1 8">Belongs to the ribonucleoside diphosphate reductase small chain family.</text>
</comment>
<feature type="binding site" evidence="10">
    <location>
        <position position="209"/>
    </location>
    <ligand>
        <name>Fe cation</name>
        <dbReference type="ChEBI" id="CHEBI:24875"/>
        <label>2</label>
    </ligand>
</feature>
<accession>A0A100WPX3</accession>
<dbReference type="GO" id="GO:0009263">
    <property type="term" value="P:deoxyribonucleotide biosynthetic process"/>
    <property type="evidence" value="ECO:0007669"/>
    <property type="project" value="UniProtKB-KW"/>
</dbReference>
<keyword evidence="5 8" id="KW-0408">Iron</keyword>
<dbReference type="Pfam" id="PF00268">
    <property type="entry name" value="Ribonuc_red_sm"/>
    <property type="match status" value="1"/>
</dbReference>
<feature type="binding site" evidence="10">
    <location>
        <position position="206"/>
    </location>
    <ligand>
        <name>Fe cation</name>
        <dbReference type="ChEBI" id="CHEBI:24875"/>
        <label>2</label>
    </ligand>
</feature>
<comment type="subunit">
    <text evidence="2">Tetramer of two alpha and two beta subunits.</text>
</comment>
<evidence type="ECO:0000256" key="9">
    <source>
        <dbReference type="PIRSR" id="PIRSR000355-1"/>
    </source>
</evidence>
<evidence type="ECO:0000313" key="12">
    <source>
        <dbReference type="Proteomes" id="UP000069705"/>
    </source>
</evidence>
<gene>
    <name evidence="11" type="ORF">RMCFA_1986</name>
</gene>
<dbReference type="SUPFAM" id="SSF47240">
    <property type="entry name" value="Ferritin-like"/>
    <property type="match status" value="1"/>
</dbReference>
<feature type="binding site" evidence="10">
    <location>
        <position position="172"/>
    </location>
    <ligand>
        <name>Fe cation</name>
        <dbReference type="ChEBI" id="CHEBI:24875"/>
        <label>2</label>
    </ligand>
</feature>
<feature type="binding site" evidence="10">
    <location>
        <position position="112"/>
    </location>
    <ligand>
        <name>Fe cation</name>
        <dbReference type="ChEBI" id="CHEBI:24875"/>
        <label>1</label>
    </ligand>
</feature>
<comment type="cofactor">
    <cofactor evidence="8 10">
        <name>Fe cation</name>
        <dbReference type="ChEBI" id="CHEBI:24875"/>
    </cofactor>
    <text evidence="8 10">Binds 2 iron ions per subunit.</text>
</comment>
<feature type="active site" evidence="9">
    <location>
        <position position="119"/>
    </location>
</feature>
<dbReference type="GO" id="GO:0004748">
    <property type="term" value="F:ribonucleoside-diphosphate reductase activity, thioredoxin disulfide as acceptor"/>
    <property type="evidence" value="ECO:0007669"/>
    <property type="project" value="UniProtKB-EC"/>
</dbReference>
<evidence type="ECO:0000256" key="6">
    <source>
        <dbReference type="ARBA" id="ARBA00023116"/>
    </source>
</evidence>
<dbReference type="NCBIfam" id="NF010572">
    <property type="entry name" value="PRK13965.1"/>
    <property type="match status" value="1"/>
</dbReference>
<dbReference type="PROSITE" id="PS00368">
    <property type="entry name" value="RIBORED_SMALL"/>
    <property type="match status" value="1"/>
</dbReference>
<dbReference type="NCBIfam" id="NF007182">
    <property type="entry name" value="PRK09614.1-1"/>
    <property type="match status" value="1"/>
</dbReference>